<evidence type="ECO:0000313" key="3">
    <source>
        <dbReference type="Proteomes" id="UP000179807"/>
    </source>
</evidence>
<dbReference type="RefSeq" id="XP_068351397.1">
    <property type="nucleotide sequence ID" value="XM_068510200.1"/>
</dbReference>
<name>A0A1J4JLW0_9EUKA</name>
<evidence type="ECO:0000313" key="2">
    <source>
        <dbReference type="EMBL" id="OHS98260.1"/>
    </source>
</evidence>
<keyword evidence="3" id="KW-1185">Reference proteome</keyword>
<dbReference type="GeneID" id="94844904"/>
<keyword evidence="1" id="KW-0472">Membrane</keyword>
<dbReference type="EMBL" id="MLAK01001066">
    <property type="protein sequence ID" value="OHS98260.1"/>
    <property type="molecule type" value="Genomic_DNA"/>
</dbReference>
<feature type="transmembrane region" description="Helical" evidence="1">
    <location>
        <begin position="292"/>
        <end position="315"/>
    </location>
</feature>
<keyword evidence="1" id="KW-0812">Transmembrane</keyword>
<keyword evidence="1" id="KW-1133">Transmembrane helix</keyword>
<reference evidence="2" key="1">
    <citation type="submission" date="2016-10" db="EMBL/GenBank/DDBJ databases">
        <authorList>
            <person name="Benchimol M."/>
            <person name="Almeida L.G."/>
            <person name="Vasconcelos A.T."/>
            <person name="Perreira-Neves A."/>
            <person name="Rosa I.A."/>
            <person name="Tasca T."/>
            <person name="Bogo M.R."/>
            <person name="de Souza W."/>
        </authorList>
    </citation>
    <scope>NUCLEOTIDE SEQUENCE [LARGE SCALE GENOMIC DNA]</scope>
    <source>
        <strain evidence="2">K</strain>
    </source>
</reference>
<dbReference type="AlphaFoldDB" id="A0A1J4JLW0"/>
<protein>
    <submittedName>
        <fullName evidence="2">Uncharacterized protein</fullName>
    </submittedName>
</protein>
<dbReference type="Proteomes" id="UP000179807">
    <property type="component" value="Unassembled WGS sequence"/>
</dbReference>
<dbReference type="VEuPathDB" id="TrichDB:TRFO_35350"/>
<evidence type="ECO:0000256" key="1">
    <source>
        <dbReference type="SAM" id="Phobius"/>
    </source>
</evidence>
<comment type="caution">
    <text evidence="2">The sequence shown here is derived from an EMBL/GenBank/DDBJ whole genome shotgun (WGS) entry which is preliminary data.</text>
</comment>
<accession>A0A1J4JLW0</accession>
<organism evidence="2 3">
    <name type="scientific">Tritrichomonas foetus</name>
    <dbReference type="NCBI Taxonomy" id="1144522"/>
    <lineage>
        <taxon>Eukaryota</taxon>
        <taxon>Metamonada</taxon>
        <taxon>Parabasalia</taxon>
        <taxon>Tritrichomonadida</taxon>
        <taxon>Tritrichomonadidae</taxon>
        <taxon>Tritrichomonas</taxon>
    </lineage>
</organism>
<gene>
    <name evidence="2" type="ORF">TRFO_35350</name>
</gene>
<sequence>MNVTYDNSIGDSTTKEVIVETGINNTVIFNSEGSSNVFFKPIGEKPKITFSNEKNQNATAGILVQGNKQTTVNINSPMINLNIKGGGSLKLTTENNDVTQFYIQNTTLHNENLYLETDKEVTLDLLSLYQCPQLDTKGNVKINTIKAQQGSTASISNCKIEKEIQVALNATVVLEENVDVSKPILNVSFANNLNTNRPIFNFTNQKTPSPPTKIIFQEGMRNALLANENEENVESKMIITYGISNCKAWNKKVDLTGSIFSSSRCEKVDKNDLQQLVVSSNSAGKKKLGPGAIAGIVIACVVVVAVIAGVTIHVVKKNSLSLGIESTINEDEDSIAI</sequence>
<proteinExistence type="predicted"/>